<dbReference type="InterPro" id="IPR000182">
    <property type="entry name" value="GNAT_dom"/>
</dbReference>
<dbReference type="Proteomes" id="UP001156441">
    <property type="component" value="Unassembled WGS sequence"/>
</dbReference>
<comment type="similarity">
    <text evidence="3">Belongs to the acetyltransferase family. RimJ subfamily.</text>
</comment>
<evidence type="ECO:0000259" key="4">
    <source>
        <dbReference type="PROSITE" id="PS51186"/>
    </source>
</evidence>
<protein>
    <submittedName>
        <fullName evidence="5">GNAT N-acetyltransferase</fullName>
    </submittedName>
</protein>
<keyword evidence="6" id="KW-1185">Reference proteome</keyword>
<dbReference type="PANTHER" id="PTHR43792:SF8">
    <property type="entry name" value="[RIBOSOMAL PROTEIN US5]-ALANINE N-ACETYLTRANSFERASE"/>
    <property type="match status" value="1"/>
</dbReference>
<reference evidence="5 6" key="1">
    <citation type="submission" date="2021-02" db="EMBL/GenBank/DDBJ databases">
        <title>Actinophytocola xerophila sp. nov., isolated from soil of cotton cropping field.</title>
        <authorList>
            <person name="Huang R."/>
            <person name="Chen X."/>
            <person name="Ge X."/>
            <person name="Liu W."/>
        </authorList>
    </citation>
    <scope>NUCLEOTIDE SEQUENCE [LARGE SCALE GENOMIC DNA]</scope>
    <source>
        <strain evidence="5 6">S1-96</strain>
    </source>
</reference>
<dbReference type="SUPFAM" id="SSF55729">
    <property type="entry name" value="Acyl-CoA N-acyltransferases (Nat)"/>
    <property type="match status" value="2"/>
</dbReference>
<proteinExistence type="inferred from homology"/>
<accession>A0ABT2JFH7</accession>
<dbReference type="PANTHER" id="PTHR43792">
    <property type="entry name" value="GNAT FAMILY, PUTATIVE (AFU_ORTHOLOGUE AFUA_3G00765)-RELATED-RELATED"/>
    <property type="match status" value="1"/>
</dbReference>
<evidence type="ECO:0000256" key="3">
    <source>
        <dbReference type="ARBA" id="ARBA00038502"/>
    </source>
</evidence>
<dbReference type="InterPro" id="IPR051531">
    <property type="entry name" value="N-acetyltransferase"/>
</dbReference>
<dbReference type="InterPro" id="IPR016181">
    <property type="entry name" value="Acyl_CoA_acyltransferase"/>
</dbReference>
<keyword evidence="1" id="KW-0808">Transferase</keyword>
<dbReference type="PROSITE" id="PS51186">
    <property type="entry name" value="GNAT"/>
    <property type="match status" value="2"/>
</dbReference>
<evidence type="ECO:0000256" key="2">
    <source>
        <dbReference type="ARBA" id="ARBA00023315"/>
    </source>
</evidence>
<feature type="domain" description="N-acetyltransferase" evidence="4">
    <location>
        <begin position="206"/>
        <end position="380"/>
    </location>
</feature>
<keyword evidence="2" id="KW-0012">Acyltransferase</keyword>
<dbReference type="RefSeq" id="WP_260194480.1">
    <property type="nucleotide sequence ID" value="NZ_JAFFZE010000020.1"/>
</dbReference>
<evidence type="ECO:0000256" key="1">
    <source>
        <dbReference type="ARBA" id="ARBA00022679"/>
    </source>
</evidence>
<organism evidence="5 6">
    <name type="scientific">Actinophytocola gossypii</name>
    <dbReference type="NCBI Taxonomy" id="2812003"/>
    <lineage>
        <taxon>Bacteria</taxon>
        <taxon>Bacillati</taxon>
        <taxon>Actinomycetota</taxon>
        <taxon>Actinomycetes</taxon>
        <taxon>Pseudonocardiales</taxon>
        <taxon>Pseudonocardiaceae</taxon>
    </lineage>
</organism>
<dbReference type="Pfam" id="PF13302">
    <property type="entry name" value="Acetyltransf_3"/>
    <property type="match status" value="2"/>
</dbReference>
<name>A0ABT2JFH7_9PSEU</name>
<dbReference type="Gene3D" id="3.40.630.30">
    <property type="match status" value="2"/>
</dbReference>
<feature type="domain" description="N-acetyltransferase" evidence="4">
    <location>
        <begin position="47"/>
        <end position="190"/>
    </location>
</feature>
<gene>
    <name evidence="5" type="ORF">JT362_26250</name>
</gene>
<sequence length="386" mass="42412">MAGTHVFPDDVPILTDGEVTLRAHALSDVDTLMGQCTDPLSIRWTTVPVPYSRDDAVHFVTKIVPACWTDGSELAFAVEAPHADGVRRFGGTVSLRIRGDDVAEVAFGLHPGVRGRGVGATAVRLLARWGFETQGLQVITWYAEVGNWASRRVAWASGFSFDGTVPALLLQRGERKDAWVGSVRLGEELAPRHEWISPPALETDRLRLRPFADADADRFAELLRDERSRHFSGRVAAVRALRSGAEALHRVREACAAGERYEWAIADRTTDRLVGHLQLHDLGGVDDTEAKPAYKIHPDSRGRGYLTEALTAMTEWTFRPTADGGLGLRRVSLLTAASNTASRYAAERAGYVHIATEPDAFPIGDTDFDAMAIYHRLNPDWRLSPA</sequence>
<dbReference type="EMBL" id="JAFFZE010000020">
    <property type="protein sequence ID" value="MCT2586628.1"/>
    <property type="molecule type" value="Genomic_DNA"/>
</dbReference>
<evidence type="ECO:0000313" key="5">
    <source>
        <dbReference type="EMBL" id="MCT2586628.1"/>
    </source>
</evidence>
<evidence type="ECO:0000313" key="6">
    <source>
        <dbReference type="Proteomes" id="UP001156441"/>
    </source>
</evidence>
<comment type="caution">
    <text evidence="5">The sequence shown here is derived from an EMBL/GenBank/DDBJ whole genome shotgun (WGS) entry which is preliminary data.</text>
</comment>